<dbReference type="PANTHER" id="PTHR10903:SF135">
    <property type="entry name" value="TRANSLOCASE OF CHLOROPLAST 120, CHLOROPLASTIC-RELATED"/>
    <property type="match status" value="1"/>
</dbReference>
<keyword evidence="4" id="KW-0150">Chloroplast</keyword>
<keyword evidence="11" id="KW-0460">Magnesium</keyword>
<evidence type="ECO:0000256" key="11">
    <source>
        <dbReference type="ARBA" id="ARBA00022842"/>
    </source>
</evidence>
<keyword evidence="17" id="KW-0732">Signal</keyword>
<dbReference type="GO" id="GO:0015031">
    <property type="term" value="P:protein transport"/>
    <property type="evidence" value="ECO:0007669"/>
    <property type="project" value="UniProtKB-KW"/>
</dbReference>
<sequence>MKFFLAVGICCSLLACIRAAPVNNEACNRPLNVLMLGYYGSGKSTIVNILHGLCDLKPKDQREVAKTSGSRKAVTKECKIYPCSYEGRKLNVVDTPGFEATSESNEAIRSEIISKVPNLLHDGIDAFFFLSPIGRTPDAQ</sequence>
<organism evidence="19 20">
    <name type="scientific">Rozella allomycis (strain CSF55)</name>
    <dbReference type="NCBI Taxonomy" id="988480"/>
    <lineage>
        <taxon>Eukaryota</taxon>
        <taxon>Fungi</taxon>
        <taxon>Fungi incertae sedis</taxon>
        <taxon>Cryptomycota</taxon>
        <taxon>Cryptomycota incertae sedis</taxon>
        <taxon>Rozella</taxon>
    </lineage>
</organism>
<dbReference type="PANTHER" id="PTHR10903">
    <property type="entry name" value="GTPASE, IMAP FAMILY MEMBER-RELATED"/>
    <property type="match status" value="1"/>
</dbReference>
<dbReference type="GO" id="GO:0046872">
    <property type="term" value="F:metal ion binding"/>
    <property type="evidence" value="ECO:0007669"/>
    <property type="project" value="UniProtKB-KW"/>
</dbReference>
<evidence type="ECO:0000256" key="1">
    <source>
        <dbReference type="ARBA" id="ARBA00001946"/>
    </source>
</evidence>
<gene>
    <name evidence="19" type="ORF">ROZALSC1DRAFT_31708</name>
</gene>
<evidence type="ECO:0000256" key="17">
    <source>
        <dbReference type="SAM" id="SignalP"/>
    </source>
</evidence>
<keyword evidence="10" id="KW-1002">Plastid outer membrane</keyword>
<evidence type="ECO:0000256" key="14">
    <source>
        <dbReference type="ARBA" id="ARBA00023134"/>
    </source>
</evidence>
<dbReference type="InterPro" id="IPR027417">
    <property type="entry name" value="P-loop_NTPase"/>
</dbReference>
<keyword evidence="6" id="KW-0812">Transmembrane</keyword>
<evidence type="ECO:0000256" key="9">
    <source>
        <dbReference type="ARBA" id="ARBA00022801"/>
    </source>
</evidence>
<evidence type="ECO:0000259" key="18">
    <source>
        <dbReference type="Pfam" id="PF04548"/>
    </source>
</evidence>
<keyword evidence="13" id="KW-1133">Transmembrane helix</keyword>
<dbReference type="GO" id="GO:0016787">
    <property type="term" value="F:hydrolase activity"/>
    <property type="evidence" value="ECO:0007669"/>
    <property type="project" value="UniProtKB-KW"/>
</dbReference>
<keyword evidence="14" id="KW-0342">GTP-binding</keyword>
<evidence type="ECO:0000256" key="6">
    <source>
        <dbReference type="ARBA" id="ARBA00022692"/>
    </source>
</evidence>
<keyword evidence="15" id="KW-0472">Membrane</keyword>
<dbReference type="PROSITE" id="PS51257">
    <property type="entry name" value="PROKAR_LIPOPROTEIN"/>
    <property type="match status" value="1"/>
</dbReference>
<evidence type="ECO:0000256" key="13">
    <source>
        <dbReference type="ARBA" id="ARBA00022989"/>
    </source>
</evidence>
<keyword evidence="3" id="KW-0813">Transport</keyword>
<keyword evidence="7" id="KW-0479">Metal-binding</keyword>
<dbReference type="AlphaFoldDB" id="A0A4P9YBG4"/>
<evidence type="ECO:0000256" key="3">
    <source>
        <dbReference type="ARBA" id="ARBA00022448"/>
    </source>
</evidence>
<keyword evidence="12" id="KW-0653">Protein transport</keyword>
<evidence type="ECO:0000313" key="19">
    <source>
        <dbReference type="EMBL" id="RKP16294.1"/>
    </source>
</evidence>
<evidence type="ECO:0000256" key="7">
    <source>
        <dbReference type="ARBA" id="ARBA00022723"/>
    </source>
</evidence>
<accession>A0A4P9YBG4</accession>
<evidence type="ECO:0000256" key="12">
    <source>
        <dbReference type="ARBA" id="ARBA00022927"/>
    </source>
</evidence>
<evidence type="ECO:0000256" key="2">
    <source>
        <dbReference type="ARBA" id="ARBA00004167"/>
    </source>
</evidence>
<comment type="cofactor">
    <cofactor evidence="1">
        <name>Mg(2+)</name>
        <dbReference type="ChEBI" id="CHEBI:18420"/>
    </cofactor>
</comment>
<reference evidence="20" key="1">
    <citation type="journal article" date="2018" name="Nat. Microbiol.">
        <title>Leveraging single-cell genomics to expand the fungal tree of life.</title>
        <authorList>
            <person name="Ahrendt S.R."/>
            <person name="Quandt C.A."/>
            <person name="Ciobanu D."/>
            <person name="Clum A."/>
            <person name="Salamov A."/>
            <person name="Andreopoulos B."/>
            <person name="Cheng J.F."/>
            <person name="Woyke T."/>
            <person name="Pelin A."/>
            <person name="Henrissat B."/>
            <person name="Reynolds N.K."/>
            <person name="Benny G.L."/>
            <person name="Smith M.E."/>
            <person name="James T.Y."/>
            <person name="Grigoriev I.V."/>
        </authorList>
    </citation>
    <scope>NUCLEOTIDE SEQUENCE [LARGE SCALE GENOMIC DNA]</scope>
    <source>
        <strain evidence="20">CSF55</strain>
    </source>
</reference>
<evidence type="ECO:0000256" key="5">
    <source>
        <dbReference type="ARBA" id="ARBA00022640"/>
    </source>
</evidence>
<keyword evidence="8" id="KW-0547">Nucleotide-binding</keyword>
<evidence type="ECO:0000256" key="16">
    <source>
        <dbReference type="ARBA" id="ARBA00024013"/>
    </source>
</evidence>
<keyword evidence="9" id="KW-0378">Hydrolase</keyword>
<dbReference type="Pfam" id="PF04548">
    <property type="entry name" value="AIG1"/>
    <property type="match status" value="1"/>
</dbReference>
<feature type="chain" id="PRO_5020360451" description="AIG1-type G domain-containing protein" evidence="17">
    <location>
        <begin position="20"/>
        <end position="140"/>
    </location>
</feature>
<evidence type="ECO:0000256" key="8">
    <source>
        <dbReference type="ARBA" id="ARBA00022741"/>
    </source>
</evidence>
<dbReference type="Proteomes" id="UP000281549">
    <property type="component" value="Unassembled WGS sequence"/>
</dbReference>
<dbReference type="EMBL" id="ML006715">
    <property type="protein sequence ID" value="RKP16294.1"/>
    <property type="molecule type" value="Genomic_DNA"/>
</dbReference>
<dbReference type="InterPro" id="IPR045058">
    <property type="entry name" value="GIMA/IAN/Toc"/>
</dbReference>
<dbReference type="SUPFAM" id="SSF52540">
    <property type="entry name" value="P-loop containing nucleoside triphosphate hydrolases"/>
    <property type="match status" value="1"/>
</dbReference>
<dbReference type="Gene3D" id="3.40.50.300">
    <property type="entry name" value="P-loop containing nucleotide triphosphate hydrolases"/>
    <property type="match status" value="1"/>
</dbReference>
<evidence type="ECO:0000256" key="15">
    <source>
        <dbReference type="ARBA" id="ARBA00023136"/>
    </source>
</evidence>
<dbReference type="InterPro" id="IPR006703">
    <property type="entry name" value="G_AIG1"/>
</dbReference>
<evidence type="ECO:0000256" key="4">
    <source>
        <dbReference type="ARBA" id="ARBA00022528"/>
    </source>
</evidence>
<dbReference type="GO" id="GO:0005525">
    <property type="term" value="F:GTP binding"/>
    <property type="evidence" value="ECO:0007669"/>
    <property type="project" value="UniProtKB-KW"/>
</dbReference>
<feature type="non-terminal residue" evidence="19">
    <location>
        <position position="140"/>
    </location>
</feature>
<proteinExistence type="predicted"/>
<name>A0A4P9YBG4_ROZAC</name>
<evidence type="ECO:0000256" key="10">
    <source>
        <dbReference type="ARBA" id="ARBA00022805"/>
    </source>
</evidence>
<feature type="domain" description="AIG1-type G" evidence="18">
    <location>
        <begin position="31"/>
        <end position="135"/>
    </location>
</feature>
<protein>
    <recommendedName>
        <fullName evidence="18">AIG1-type G domain-containing protein</fullName>
    </recommendedName>
</protein>
<comment type="subcellular location">
    <subcellularLocation>
        <location evidence="2">Membrane</location>
        <topology evidence="2">Single-pass membrane protein</topology>
    </subcellularLocation>
    <subcellularLocation>
        <location evidence="16">Plastid</location>
        <location evidence="16">Chloroplast outer membrane</location>
    </subcellularLocation>
</comment>
<evidence type="ECO:0000313" key="20">
    <source>
        <dbReference type="Proteomes" id="UP000281549"/>
    </source>
</evidence>
<keyword evidence="5" id="KW-0934">Plastid</keyword>
<dbReference type="GO" id="GO:0016020">
    <property type="term" value="C:membrane"/>
    <property type="evidence" value="ECO:0007669"/>
    <property type="project" value="UniProtKB-SubCell"/>
</dbReference>
<feature type="signal peptide" evidence="17">
    <location>
        <begin position="1"/>
        <end position="19"/>
    </location>
</feature>